<dbReference type="InterPro" id="IPR036390">
    <property type="entry name" value="WH_DNA-bd_sf"/>
</dbReference>
<proteinExistence type="predicted"/>
<dbReference type="GO" id="GO:0006950">
    <property type="term" value="P:response to stress"/>
    <property type="evidence" value="ECO:0007669"/>
    <property type="project" value="TreeGrafter"/>
</dbReference>
<evidence type="ECO:0000256" key="1">
    <source>
        <dbReference type="ARBA" id="ARBA00023015"/>
    </source>
</evidence>
<dbReference type="EMBL" id="FQYW01000019">
    <property type="protein sequence ID" value="SHI95017.1"/>
    <property type="molecule type" value="Genomic_DNA"/>
</dbReference>
<dbReference type="PROSITE" id="PS50995">
    <property type="entry name" value="HTH_MARR_2"/>
    <property type="match status" value="1"/>
</dbReference>
<keyword evidence="2 5" id="KW-0238">DNA-binding</keyword>
<dbReference type="AlphaFoldDB" id="A0A1M6FBH5"/>
<dbReference type="RefSeq" id="WP_052211832.1">
    <property type="nucleotide sequence ID" value="NZ_FQYW01000019.1"/>
</dbReference>
<reference evidence="5 6" key="1">
    <citation type="submission" date="2016-11" db="EMBL/GenBank/DDBJ databases">
        <authorList>
            <person name="Jaros S."/>
            <person name="Januszkiewicz K."/>
            <person name="Wedrychowicz H."/>
        </authorList>
    </citation>
    <scope>NUCLEOTIDE SEQUENCE [LARGE SCALE GENOMIC DNA]</scope>
    <source>
        <strain evidence="5 6">DSM 3074</strain>
    </source>
</reference>
<dbReference type="InterPro" id="IPR023187">
    <property type="entry name" value="Tscrpt_reg_MarR-type_CS"/>
</dbReference>
<feature type="domain" description="HTH marR-type" evidence="4">
    <location>
        <begin position="4"/>
        <end position="136"/>
    </location>
</feature>
<accession>A0A1M6FBH5</accession>
<protein>
    <submittedName>
        <fullName evidence="5">DNA-binding transcriptional regulator, MarR family</fullName>
    </submittedName>
</protein>
<dbReference type="SMART" id="SM00347">
    <property type="entry name" value="HTH_MARR"/>
    <property type="match status" value="1"/>
</dbReference>
<dbReference type="SUPFAM" id="SSF46785">
    <property type="entry name" value="Winged helix' DNA-binding domain"/>
    <property type="match status" value="1"/>
</dbReference>
<dbReference type="PANTHER" id="PTHR33164:SF64">
    <property type="entry name" value="TRANSCRIPTIONAL REGULATOR SLYA"/>
    <property type="match status" value="1"/>
</dbReference>
<dbReference type="InterPro" id="IPR036388">
    <property type="entry name" value="WH-like_DNA-bd_sf"/>
</dbReference>
<evidence type="ECO:0000256" key="2">
    <source>
        <dbReference type="ARBA" id="ARBA00023125"/>
    </source>
</evidence>
<dbReference type="PROSITE" id="PS01117">
    <property type="entry name" value="HTH_MARR_1"/>
    <property type="match status" value="1"/>
</dbReference>
<evidence type="ECO:0000256" key="3">
    <source>
        <dbReference type="ARBA" id="ARBA00023163"/>
    </source>
</evidence>
<dbReference type="InterPro" id="IPR000835">
    <property type="entry name" value="HTH_MarR-typ"/>
</dbReference>
<gene>
    <name evidence="5" type="ORF">SAMN02745671_02215</name>
</gene>
<organism evidence="5 6">
    <name type="scientific">Anaerovibrio lipolyticus DSM 3074</name>
    <dbReference type="NCBI Taxonomy" id="1120997"/>
    <lineage>
        <taxon>Bacteria</taxon>
        <taxon>Bacillati</taxon>
        <taxon>Bacillota</taxon>
        <taxon>Negativicutes</taxon>
        <taxon>Selenomonadales</taxon>
        <taxon>Selenomonadaceae</taxon>
        <taxon>Anaerovibrio</taxon>
    </lineage>
</organism>
<evidence type="ECO:0000313" key="5">
    <source>
        <dbReference type="EMBL" id="SHI95017.1"/>
    </source>
</evidence>
<keyword evidence="1" id="KW-0805">Transcription regulation</keyword>
<dbReference type="Pfam" id="PF01047">
    <property type="entry name" value="MarR"/>
    <property type="match status" value="1"/>
</dbReference>
<keyword evidence="3" id="KW-0804">Transcription</keyword>
<dbReference type="GO" id="GO:0003700">
    <property type="term" value="F:DNA-binding transcription factor activity"/>
    <property type="evidence" value="ECO:0007669"/>
    <property type="project" value="InterPro"/>
</dbReference>
<sequence>MQIDDTLGYLLCRTARKVHRHTEKIFSPYGLTVEQWVAMKILAEHPDISQKELSGQMQRDPNTVKAIVDRLLKKDYVKREPNQVDRRAFLLQLTMSGKQLVDKLATEDERENRQLELELGEADTANMKEMLLKIEEMIRE</sequence>
<name>A0A1M6FBH5_9FIRM</name>
<dbReference type="GO" id="GO:0003677">
    <property type="term" value="F:DNA binding"/>
    <property type="evidence" value="ECO:0007669"/>
    <property type="project" value="UniProtKB-KW"/>
</dbReference>
<dbReference type="InterPro" id="IPR039422">
    <property type="entry name" value="MarR/SlyA-like"/>
</dbReference>
<dbReference type="Proteomes" id="UP000191240">
    <property type="component" value="Unassembled WGS sequence"/>
</dbReference>
<dbReference type="PANTHER" id="PTHR33164">
    <property type="entry name" value="TRANSCRIPTIONAL REGULATOR, MARR FAMILY"/>
    <property type="match status" value="1"/>
</dbReference>
<evidence type="ECO:0000313" key="6">
    <source>
        <dbReference type="Proteomes" id="UP000191240"/>
    </source>
</evidence>
<dbReference type="OrthoDB" id="9799663at2"/>
<dbReference type="Gene3D" id="1.10.10.10">
    <property type="entry name" value="Winged helix-like DNA-binding domain superfamily/Winged helix DNA-binding domain"/>
    <property type="match status" value="1"/>
</dbReference>
<evidence type="ECO:0000259" key="4">
    <source>
        <dbReference type="PROSITE" id="PS50995"/>
    </source>
</evidence>
<dbReference type="PRINTS" id="PR00598">
    <property type="entry name" value="HTHMARR"/>
</dbReference>